<comment type="caution">
    <text evidence="3">The sequence shown here is derived from an EMBL/GenBank/DDBJ whole genome shotgun (WGS) entry which is preliminary data.</text>
</comment>
<dbReference type="PANTHER" id="PTHR34580">
    <property type="match status" value="1"/>
</dbReference>
<dbReference type="InterPro" id="IPR026881">
    <property type="entry name" value="WYL_dom"/>
</dbReference>
<dbReference type="Pfam" id="PF13280">
    <property type="entry name" value="WYL"/>
    <property type="match status" value="1"/>
</dbReference>
<evidence type="ECO:0000259" key="2">
    <source>
        <dbReference type="Pfam" id="PF25583"/>
    </source>
</evidence>
<dbReference type="RefSeq" id="WP_188467833.1">
    <property type="nucleotide sequence ID" value="NZ_BAABHU010000026.1"/>
</dbReference>
<protein>
    <submittedName>
        <fullName evidence="3">WYL domain-containing protein</fullName>
    </submittedName>
</protein>
<accession>A0ABQ1N6V3</accession>
<dbReference type="EMBL" id="BMEC01000026">
    <property type="protein sequence ID" value="GGC56104.1"/>
    <property type="molecule type" value="Genomic_DNA"/>
</dbReference>
<reference evidence="4" key="1">
    <citation type="journal article" date="2019" name="Int. J. Syst. Evol. Microbiol.">
        <title>The Global Catalogue of Microorganisms (GCM) 10K type strain sequencing project: providing services to taxonomists for standard genome sequencing and annotation.</title>
        <authorList>
            <consortium name="The Broad Institute Genomics Platform"/>
            <consortium name="The Broad Institute Genome Sequencing Center for Infectious Disease"/>
            <person name="Wu L."/>
            <person name="Ma J."/>
        </authorList>
    </citation>
    <scope>NUCLEOTIDE SEQUENCE [LARGE SCALE GENOMIC DNA]</scope>
    <source>
        <strain evidence="4">CGMCC 1.10832</strain>
    </source>
</reference>
<evidence type="ECO:0000313" key="4">
    <source>
        <dbReference type="Proteomes" id="UP000636010"/>
    </source>
</evidence>
<dbReference type="InterPro" id="IPR057727">
    <property type="entry name" value="WCX_dom"/>
</dbReference>
<organism evidence="3 4">
    <name type="scientific">Marivirga lumbricoides</name>
    <dbReference type="NCBI Taxonomy" id="1046115"/>
    <lineage>
        <taxon>Bacteria</taxon>
        <taxon>Pseudomonadati</taxon>
        <taxon>Bacteroidota</taxon>
        <taxon>Cytophagia</taxon>
        <taxon>Cytophagales</taxon>
        <taxon>Marivirgaceae</taxon>
        <taxon>Marivirga</taxon>
    </lineage>
</organism>
<evidence type="ECO:0000313" key="3">
    <source>
        <dbReference type="EMBL" id="GGC56104.1"/>
    </source>
</evidence>
<proteinExistence type="predicted"/>
<sequence>MPVNRNALIRYTTLDKCLRNKYRRWTLENLIDTVSDALYEYEGIDKGVSKRTIQLDIQMMRSDKLGYNAPIVVEEKKYYKYSDPDYSITNSPLTDNDLNKLNEVVDILRQFKGFSHFQEMTGMIQRLEDKVYTARSKQKSIVLLETNENLRGISYLDDIYQAIHKKQVLNLLYQSFHARQANMIHFHPYLLKEYRNRWFVLGRRSAKEPLVTLALDRIKEITIAENLQYVENLAFDAEEHFKHVIGVTVDQVKRPQKVHLKIDRKNAPYVITKPLHSSQEVISTSKNGIEVILNVQINFELEREILGFGDSIEVIKPEKLRSRILSKLKAAVGNYESINEKKTG</sequence>
<gene>
    <name evidence="3" type="ORF">GCM10011506_47260</name>
</gene>
<dbReference type="Proteomes" id="UP000636010">
    <property type="component" value="Unassembled WGS sequence"/>
</dbReference>
<keyword evidence="4" id="KW-1185">Reference proteome</keyword>
<feature type="domain" description="WCX" evidence="2">
    <location>
        <begin position="255"/>
        <end position="331"/>
    </location>
</feature>
<evidence type="ECO:0000259" key="1">
    <source>
        <dbReference type="Pfam" id="PF13280"/>
    </source>
</evidence>
<dbReference type="Pfam" id="PF25583">
    <property type="entry name" value="WCX"/>
    <property type="match status" value="1"/>
</dbReference>
<feature type="domain" description="WYL" evidence="1">
    <location>
        <begin position="155"/>
        <end position="223"/>
    </location>
</feature>
<dbReference type="InterPro" id="IPR051534">
    <property type="entry name" value="CBASS_pafABC_assoc_protein"/>
</dbReference>
<name>A0ABQ1N6V3_9BACT</name>
<dbReference type="PROSITE" id="PS52050">
    <property type="entry name" value="WYL"/>
    <property type="match status" value="1"/>
</dbReference>
<dbReference type="PANTHER" id="PTHR34580:SF9">
    <property type="entry name" value="SLL5097 PROTEIN"/>
    <property type="match status" value="1"/>
</dbReference>